<comment type="function">
    <text evidence="8">Involved in the coupling of aromatic side chains of the heptapeptide of vancomycin.</text>
</comment>
<dbReference type="GO" id="GO:0036199">
    <property type="term" value="F:cholest-4-en-3-one 26-monooxygenase activity"/>
    <property type="evidence" value="ECO:0007669"/>
    <property type="project" value="TreeGrafter"/>
</dbReference>
<dbReference type="OrthoDB" id="142769at2"/>
<dbReference type="EMBL" id="VMNW02000061">
    <property type="protein sequence ID" value="KAA9154927.1"/>
    <property type="molecule type" value="Genomic_DNA"/>
</dbReference>
<comment type="pathway">
    <text evidence="1">Antibiotic biosynthesis; vancomycin biosynthesis.</text>
</comment>
<dbReference type="PANTHER" id="PTHR46696:SF4">
    <property type="entry name" value="BIOTIN BIOSYNTHESIS CYTOCHROME P450"/>
    <property type="match status" value="1"/>
</dbReference>
<dbReference type="RefSeq" id="WP_144749222.1">
    <property type="nucleotide sequence ID" value="NZ_VMNW02000061.1"/>
</dbReference>
<dbReference type="FunFam" id="1.10.630.10:FF:000018">
    <property type="entry name" value="Cytochrome P450 monooxygenase"/>
    <property type="match status" value="1"/>
</dbReference>
<keyword evidence="6 9" id="KW-0408">Iron</keyword>
<dbReference type="InterPro" id="IPR002397">
    <property type="entry name" value="Cyt_P450_B"/>
</dbReference>
<keyword evidence="3 9" id="KW-0349">Heme</keyword>
<evidence type="ECO:0000256" key="3">
    <source>
        <dbReference type="ARBA" id="ARBA00022617"/>
    </source>
</evidence>
<evidence type="ECO:0000256" key="9">
    <source>
        <dbReference type="RuleBase" id="RU000461"/>
    </source>
</evidence>
<evidence type="ECO:0000256" key="4">
    <source>
        <dbReference type="ARBA" id="ARBA00022723"/>
    </source>
</evidence>
<keyword evidence="4 9" id="KW-0479">Metal-binding</keyword>
<proteinExistence type="inferred from homology"/>
<comment type="caution">
    <text evidence="10">The sequence shown here is derived from an EMBL/GenBank/DDBJ whole genome shotgun (WGS) entry which is preliminary data.</text>
</comment>
<dbReference type="Pfam" id="PF00067">
    <property type="entry name" value="p450"/>
    <property type="match status" value="2"/>
</dbReference>
<dbReference type="InterPro" id="IPR036396">
    <property type="entry name" value="Cyt_P450_sf"/>
</dbReference>
<dbReference type="SUPFAM" id="SSF48264">
    <property type="entry name" value="Cytochrome P450"/>
    <property type="match status" value="1"/>
</dbReference>
<evidence type="ECO:0000256" key="6">
    <source>
        <dbReference type="ARBA" id="ARBA00023004"/>
    </source>
</evidence>
<protein>
    <submittedName>
        <fullName evidence="10">Cytochrome P450</fullName>
    </submittedName>
</protein>
<keyword evidence="7 9" id="KW-0503">Monooxygenase</keyword>
<evidence type="ECO:0000256" key="7">
    <source>
        <dbReference type="ARBA" id="ARBA00023033"/>
    </source>
</evidence>
<dbReference type="PROSITE" id="PS00086">
    <property type="entry name" value="CYTOCHROME_P450"/>
    <property type="match status" value="1"/>
</dbReference>
<dbReference type="GO" id="GO:0020037">
    <property type="term" value="F:heme binding"/>
    <property type="evidence" value="ECO:0007669"/>
    <property type="project" value="InterPro"/>
</dbReference>
<dbReference type="InterPro" id="IPR001128">
    <property type="entry name" value="Cyt_P450"/>
</dbReference>
<dbReference type="PANTHER" id="PTHR46696">
    <property type="entry name" value="P450, PUTATIVE (EUROFUNG)-RELATED"/>
    <property type="match status" value="1"/>
</dbReference>
<name>A0A5N0UU52_9PSEU</name>
<dbReference type="InterPro" id="IPR017972">
    <property type="entry name" value="Cyt_P450_CS"/>
</dbReference>
<evidence type="ECO:0000256" key="5">
    <source>
        <dbReference type="ARBA" id="ARBA00023002"/>
    </source>
</evidence>
<keyword evidence="5 9" id="KW-0560">Oxidoreductase</keyword>
<comment type="similarity">
    <text evidence="2 9">Belongs to the cytochrome P450 family.</text>
</comment>
<dbReference type="AlphaFoldDB" id="A0A5N0UU52"/>
<evidence type="ECO:0000256" key="1">
    <source>
        <dbReference type="ARBA" id="ARBA00004660"/>
    </source>
</evidence>
<evidence type="ECO:0000256" key="2">
    <source>
        <dbReference type="ARBA" id="ARBA00010617"/>
    </source>
</evidence>
<keyword evidence="11" id="KW-1185">Reference proteome</keyword>
<dbReference type="Proteomes" id="UP000319769">
    <property type="component" value="Unassembled WGS sequence"/>
</dbReference>
<organism evidence="10 11">
    <name type="scientific">Amycolatopsis acidicola</name>
    <dbReference type="NCBI Taxonomy" id="2596893"/>
    <lineage>
        <taxon>Bacteria</taxon>
        <taxon>Bacillati</taxon>
        <taxon>Actinomycetota</taxon>
        <taxon>Actinomycetes</taxon>
        <taxon>Pseudonocardiales</taxon>
        <taxon>Pseudonocardiaceae</taxon>
        <taxon>Amycolatopsis</taxon>
    </lineage>
</organism>
<gene>
    <name evidence="10" type="ORF">FPZ12_030835</name>
</gene>
<evidence type="ECO:0000256" key="8">
    <source>
        <dbReference type="ARBA" id="ARBA00055433"/>
    </source>
</evidence>
<dbReference type="PRINTS" id="PR00385">
    <property type="entry name" value="P450"/>
</dbReference>
<dbReference type="PRINTS" id="PR00359">
    <property type="entry name" value="BP450"/>
</dbReference>
<evidence type="ECO:0000313" key="11">
    <source>
        <dbReference type="Proteomes" id="UP000319769"/>
    </source>
</evidence>
<dbReference type="CDD" id="cd20625">
    <property type="entry name" value="CYP164-like"/>
    <property type="match status" value="1"/>
</dbReference>
<dbReference type="GO" id="GO:0008395">
    <property type="term" value="F:steroid hydroxylase activity"/>
    <property type="evidence" value="ECO:0007669"/>
    <property type="project" value="TreeGrafter"/>
</dbReference>
<accession>A0A5N0UU52</accession>
<dbReference type="GO" id="GO:0006707">
    <property type="term" value="P:cholesterol catabolic process"/>
    <property type="evidence" value="ECO:0007669"/>
    <property type="project" value="TreeGrafter"/>
</dbReference>
<sequence length="430" mass="46217">MNAARSALVWAIRYGVPGLALRTAARRGDLIAGTTADPAVRADPFPAYDAIRARGPLVRNRVVNATATHSVASAVLRSEEFLVAPSAAPTSWLGVLSAAALDPRALGPTDPPSLLAIQPPDHTRLRRLVSRAFTARAVSGFTERIREIADGLLDDIAGRTAPTFDLIESYAALVPVTVIAEIIGVPAAMRRQFLAWGNEAALTLDPGLSWRDYRSAERALRASHRWLAEHIASLRRSPSNEMLGDLVHLVDDGDRLTDTELRATALLLLGAGFETTVNLIGNAVALLLEHPEQLARLREDPSGWDNAVEEVLRYDSPVQVTVRTARSTTEVAGVRVREGSNVLVMLGGANRDPAVFEDPHTFDVTRGNARDHLAFSAGIHYCLGASLARLEAGIALRALFERFPGLSAAGAPTRRGTRVLRGYQALPLSS</sequence>
<reference evidence="10" key="1">
    <citation type="submission" date="2019-09" db="EMBL/GenBank/DDBJ databases">
        <authorList>
            <person name="Teo W.F.A."/>
            <person name="Duangmal K."/>
        </authorList>
    </citation>
    <scope>NUCLEOTIDE SEQUENCE [LARGE SCALE GENOMIC DNA]</scope>
    <source>
        <strain evidence="10">K81G1</strain>
    </source>
</reference>
<dbReference type="GO" id="GO:0005506">
    <property type="term" value="F:iron ion binding"/>
    <property type="evidence" value="ECO:0007669"/>
    <property type="project" value="InterPro"/>
</dbReference>
<evidence type="ECO:0000313" key="10">
    <source>
        <dbReference type="EMBL" id="KAA9154927.1"/>
    </source>
</evidence>
<dbReference type="Gene3D" id="1.10.630.10">
    <property type="entry name" value="Cytochrome P450"/>
    <property type="match status" value="1"/>
</dbReference>